<dbReference type="InterPro" id="IPR043131">
    <property type="entry name" value="BCAT-like_N"/>
</dbReference>
<comment type="caution">
    <text evidence="1">The sequence shown here is derived from an EMBL/GenBank/DDBJ whole genome shotgun (WGS) entry which is preliminary data.</text>
</comment>
<dbReference type="GO" id="GO:0016829">
    <property type="term" value="F:lyase activity"/>
    <property type="evidence" value="ECO:0007669"/>
    <property type="project" value="UniProtKB-KW"/>
</dbReference>
<dbReference type="SUPFAM" id="SSF56752">
    <property type="entry name" value="D-aminoacid aminotransferase-like PLP-dependent enzymes"/>
    <property type="match status" value="1"/>
</dbReference>
<dbReference type="Gene3D" id="3.20.10.10">
    <property type="entry name" value="D-amino Acid Aminotransferase, subunit A, domain 2"/>
    <property type="match status" value="1"/>
</dbReference>
<dbReference type="OrthoDB" id="1148709at2"/>
<reference evidence="1 2" key="1">
    <citation type="submission" date="2018-05" db="EMBL/GenBank/DDBJ databases">
        <title>Genomic Encyclopedia of Type Strains, Phase IV (KMG-IV): sequencing the most valuable type-strain genomes for metagenomic binning, comparative biology and taxonomic classification.</title>
        <authorList>
            <person name="Goeker M."/>
        </authorList>
    </citation>
    <scope>NUCLEOTIDE SEQUENCE [LARGE SCALE GENOMIC DNA]</scope>
    <source>
        <strain evidence="1 2">DSM 22999</strain>
    </source>
</reference>
<dbReference type="InterPro" id="IPR036038">
    <property type="entry name" value="Aminotransferase-like"/>
</dbReference>
<evidence type="ECO:0000313" key="1">
    <source>
        <dbReference type="EMBL" id="PVX31679.1"/>
    </source>
</evidence>
<dbReference type="EMBL" id="QENU01000025">
    <property type="protein sequence ID" value="PVX31679.1"/>
    <property type="molecule type" value="Genomic_DNA"/>
</dbReference>
<evidence type="ECO:0000313" key="2">
    <source>
        <dbReference type="Proteomes" id="UP000245909"/>
    </source>
</evidence>
<accession>A0A2U0SK23</accession>
<keyword evidence="1" id="KW-0456">Lyase</keyword>
<gene>
    <name evidence="1" type="ORF">C8D76_1254</name>
</gene>
<dbReference type="InterPro" id="IPR001544">
    <property type="entry name" value="Aminotrans_IV"/>
</dbReference>
<name>A0A2U0SK23_9PAST</name>
<sequence length="194" mass="22494">MHFPLFETICIAQHQIQNIAYHQQRYENALRHFYGKSAVKIYDFLAIIQQSADFPTELLSPVTRCRIAYNATDYQIQFFPYQPKLIQTFKPIVCDDIDYNFKISDRTLLNTLFAQRGDCDEIMIIKQGKVTDCSIGNLCFRRGERWFTPDSPLLAGTQRQALLEKGIIQEVPIFADDIEDFDEIRLINAMNGLA</sequence>
<dbReference type="AlphaFoldDB" id="A0A2U0SK23"/>
<dbReference type="RefSeq" id="WP_116632571.1">
    <property type="nucleotide sequence ID" value="NZ_QENU01000025.1"/>
</dbReference>
<dbReference type="InterPro" id="IPR043132">
    <property type="entry name" value="BCAT-like_C"/>
</dbReference>
<dbReference type="Proteomes" id="UP000245909">
    <property type="component" value="Unassembled WGS sequence"/>
</dbReference>
<dbReference type="Gene3D" id="3.30.470.10">
    <property type="match status" value="1"/>
</dbReference>
<keyword evidence="2" id="KW-1185">Reference proteome</keyword>
<organism evidence="1 2">
    <name type="scientific">Alitibacter langaaensis DSM 22999</name>
    <dbReference type="NCBI Taxonomy" id="1122935"/>
    <lineage>
        <taxon>Bacteria</taxon>
        <taxon>Pseudomonadati</taxon>
        <taxon>Pseudomonadota</taxon>
        <taxon>Gammaproteobacteria</taxon>
        <taxon>Pasteurellales</taxon>
        <taxon>Pasteurellaceae</taxon>
        <taxon>Alitibacter</taxon>
    </lineage>
</organism>
<dbReference type="Pfam" id="PF01063">
    <property type="entry name" value="Aminotran_4"/>
    <property type="match status" value="1"/>
</dbReference>
<protein>
    <submittedName>
        <fullName evidence="1">4-amino-4-deoxychorismate lyase</fullName>
    </submittedName>
</protein>
<proteinExistence type="predicted"/>